<keyword evidence="2" id="KW-1185">Reference proteome</keyword>
<dbReference type="Pfam" id="PF08974">
    <property type="entry name" value="DUF1877"/>
    <property type="match status" value="1"/>
</dbReference>
<evidence type="ECO:0000313" key="1">
    <source>
        <dbReference type="EMBL" id="KIL80166.1"/>
    </source>
</evidence>
<dbReference type="Gene3D" id="3.40.1760.10">
    <property type="entry name" value="YfbM-like super family"/>
    <property type="match status" value="1"/>
</dbReference>
<reference evidence="1 2" key="1">
    <citation type="submission" date="2015-01" db="EMBL/GenBank/DDBJ databases">
        <title>Genome Assembly of Bacillus badius MTCC 1458.</title>
        <authorList>
            <person name="Verma A."/>
            <person name="Khatri I."/>
            <person name="Mual P."/>
            <person name="Subramanian S."/>
            <person name="Krishnamurthi S."/>
        </authorList>
    </citation>
    <scope>NUCLEOTIDE SEQUENCE [LARGE SCALE GENOMIC DNA]</scope>
    <source>
        <strain evidence="1 2">MTCC 1458</strain>
    </source>
</reference>
<dbReference type="SUPFAM" id="SSF111069">
    <property type="entry name" value="Hypothetical protein yfbM"/>
    <property type="match status" value="1"/>
</dbReference>
<dbReference type="Proteomes" id="UP000031982">
    <property type="component" value="Unassembled WGS sequence"/>
</dbReference>
<organism evidence="1 2">
    <name type="scientific">Bacillus badius</name>
    <dbReference type="NCBI Taxonomy" id="1455"/>
    <lineage>
        <taxon>Bacteria</taxon>
        <taxon>Bacillati</taxon>
        <taxon>Bacillota</taxon>
        <taxon>Bacilli</taxon>
        <taxon>Bacillales</taxon>
        <taxon>Bacillaceae</taxon>
        <taxon>Pseudobacillus</taxon>
    </lineage>
</organism>
<name>A0ABR5AZK2_BACBA</name>
<dbReference type="InterPro" id="IPR015068">
    <property type="entry name" value="DUF1877"/>
</dbReference>
<sequence length="163" mass="18045">MGMIASYHRISTEQLEHLIAQPEAVEIFLYETEEVSERELDIDKAWHGIYFLLTGEGELGAADSLAGDAILGGKPLGEDLGMGPCRYLSAAGVKEIADTLKSISASSLSAQFDASAFNEAEIYPMYSEWTEADKDYLLDNYEELVRYFAEAARHEEGLLLLIQ</sequence>
<proteinExistence type="predicted"/>
<protein>
    <recommendedName>
        <fullName evidence="3">DUF1877 domain-containing protein</fullName>
    </recommendedName>
</protein>
<dbReference type="RefSeq" id="WP_041113006.1">
    <property type="nucleotide sequence ID" value="NZ_JARTHD010000056.1"/>
</dbReference>
<comment type="caution">
    <text evidence="1">The sequence shown here is derived from an EMBL/GenBank/DDBJ whole genome shotgun (WGS) entry which is preliminary data.</text>
</comment>
<evidence type="ECO:0000313" key="2">
    <source>
        <dbReference type="Proteomes" id="UP000031982"/>
    </source>
</evidence>
<dbReference type="InterPro" id="IPR035944">
    <property type="entry name" value="YfbM-like_sf"/>
</dbReference>
<gene>
    <name evidence="1" type="ORF">SD77_0014</name>
</gene>
<accession>A0ABR5AZK2</accession>
<evidence type="ECO:0008006" key="3">
    <source>
        <dbReference type="Google" id="ProtNLM"/>
    </source>
</evidence>
<dbReference type="EMBL" id="JXLP01000001">
    <property type="protein sequence ID" value="KIL80166.1"/>
    <property type="molecule type" value="Genomic_DNA"/>
</dbReference>